<evidence type="ECO:0000313" key="3">
    <source>
        <dbReference type="Proteomes" id="UP000325313"/>
    </source>
</evidence>
<evidence type="ECO:0000256" key="1">
    <source>
        <dbReference type="SAM" id="MobiDB-lite"/>
    </source>
</evidence>
<evidence type="ECO:0000313" key="2">
    <source>
        <dbReference type="EMBL" id="KAA1088919.1"/>
    </source>
</evidence>
<gene>
    <name evidence="2" type="ORF">PGTUg99_034859</name>
</gene>
<organism evidence="2 3">
    <name type="scientific">Puccinia graminis f. sp. tritici</name>
    <dbReference type="NCBI Taxonomy" id="56615"/>
    <lineage>
        <taxon>Eukaryota</taxon>
        <taxon>Fungi</taxon>
        <taxon>Dikarya</taxon>
        <taxon>Basidiomycota</taxon>
        <taxon>Pucciniomycotina</taxon>
        <taxon>Pucciniomycetes</taxon>
        <taxon>Pucciniales</taxon>
        <taxon>Pucciniaceae</taxon>
        <taxon>Puccinia</taxon>
    </lineage>
</organism>
<dbReference type="AlphaFoldDB" id="A0A5B0NLX3"/>
<protein>
    <submittedName>
        <fullName evidence="2">Uncharacterized protein</fullName>
    </submittedName>
</protein>
<feature type="region of interest" description="Disordered" evidence="1">
    <location>
        <begin position="52"/>
        <end position="78"/>
    </location>
</feature>
<feature type="compositionally biased region" description="Low complexity" evidence="1">
    <location>
        <begin position="110"/>
        <end position="158"/>
    </location>
</feature>
<name>A0A5B0NLX3_PUCGR</name>
<dbReference type="Proteomes" id="UP000325313">
    <property type="component" value="Unassembled WGS sequence"/>
</dbReference>
<reference evidence="2 3" key="1">
    <citation type="submission" date="2019-05" db="EMBL/GenBank/DDBJ databases">
        <title>Emergence of the Ug99 lineage of the wheat stem rust pathogen through somatic hybridization.</title>
        <authorList>
            <person name="Li F."/>
            <person name="Upadhyaya N.M."/>
            <person name="Sperschneider J."/>
            <person name="Matny O."/>
            <person name="Nguyen-Phuc H."/>
            <person name="Mago R."/>
            <person name="Raley C."/>
            <person name="Miller M.E."/>
            <person name="Silverstein K.A.T."/>
            <person name="Henningsen E."/>
            <person name="Hirsch C.D."/>
            <person name="Visser B."/>
            <person name="Pretorius Z.A."/>
            <person name="Steffenson B.J."/>
            <person name="Schwessinger B."/>
            <person name="Dodds P.N."/>
            <person name="Figueroa M."/>
        </authorList>
    </citation>
    <scope>NUCLEOTIDE SEQUENCE [LARGE SCALE GENOMIC DNA]</scope>
    <source>
        <strain evidence="2 3">Ug99</strain>
    </source>
</reference>
<feature type="region of interest" description="Disordered" evidence="1">
    <location>
        <begin position="109"/>
        <end position="158"/>
    </location>
</feature>
<accession>A0A5B0NLX3</accession>
<dbReference type="EMBL" id="VDEP01000405">
    <property type="protein sequence ID" value="KAA1088919.1"/>
    <property type="molecule type" value="Genomic_DNA"/>
</dbReference>
<comment type="caution">
    <text evidence="2">The sequence shown here is derived from an EMBL/GenBank/DDBJ whole genome shotgun (WGS) entry which is preliminary data.</text>
</comment>
<proteinExistence type="predicted"/>
<sequence>MVHIALQSSVYSAALLQPYPEDSPAPSSSNGPEVLVVLLMCASYVSSGRIPNGDIRQLSKSTEPKPGSLAPHDDEDSCPCIIDNERQEQCGDTELCSGGCGKCASHCTCSDGAADSTRSSSGSNGSSKSSNGDSNDQEESSSTAESSPPSSLHASDSE</sequence>